<comment type="caution">
    <text evidence="2">The sequence shown here is derived from an EMBL/GenBank/DDBJ whole genome shotgun (WGS) entry which is preliminary data.</text>
</comment>
<evidence type="ECO:0000256" key="1">
    <source>
        <dbReference type="SAM" id="MobiDB-lite"/>
    </source>
</evidence>
<proteinExistence type="predicted"/>
<evidence type="ECO:0000313" key="2">
    <source>
        <dbReference type="EMBL" id="OQD90451.1"/>
    </source>
</evidence>
<dbReference type="SUPFAM" id="SSF48452">
    <property type="entry name" value="TPR-like"/>
    <property type="match status" value="1"/>
</dbReference>
<protein>
    <submittedName>
        <fullName evidence="2">Uncharacterized protein</fullName>
    </submittedName>
</protein>
<dbReference type="EMBL" id="MDYN01000001">
    <property type="protein sequence ID" value="OQD90451.1"/>
    <property type="molecule type" value="Genomic_DNA"/>
</dbReference>
<organism evidence="2 3">
    <name type="scientific">Penicillium antarcticum</name>
    <dbReference type="NCBI Taxonomy" id="416450"/>
    <lineage>
        <taxon>Eukaryota</taxon>
        <taxon>Fungi</taxon>
        <taxon>Dikarya</taxon>
        <taxon>Ascomycota</taxon>
        <taxon>Pezizomycotina</taxon>
        <taxon>Eurotiomycetes</taxon>
        <taxon>Eurotiomycetidae</taxon>
        <taxon>Eurotiales</taxon>
        <taxon>Aspergillaceae</taxon>
        <taxon>Penicillium</taxon>
    </lineage>
</organism>
<keyword evidence="3" id="KW-1185">Reference proteome</keyword>
<evidence type="ECO:0000313" key="3">
    <source>
        <dbReference type="Proteomes" id="UP000191672"/>
    </source>
</evidence>
<dbReference type="OrthoDB" id="4312109at2759"/>
<dbReference type="Proteomes" id="UP000191672">
    <property type="component" value="Unassembled WGS sequence"/>
</dbReference>
<dbReference type="Gene3D" id="1.25.40.10">
    <property type="entry name" value="Tetratricopeptide repeat domain"/>
    <property type="match status" value="1"/>
</dbReference>
<gene>
    <name evidence="2" type="ORF">PENANT_c001G11678</name>
</gene>
<dbReference type="InterPro" id="IPR011990">
    <property type="entry name" value="TPR-like_helical_dom_sf"/>
</dbReference>
<dbReference type="AlphaFoldDB" id="A0A1V6QMN9"/>
<name>A0A1V6QMN9_9EURO</name>
<reference evidence="3" key="1">
    <citation type="journal article" date="2017" name="Nat. Microbiol.">
        <title>Global analysis of biosynthetic gene clusters reveals vast potential of secondary metabolite production in Penicillium species.</title>
        <authorList>
            <person name="Nielsen J.C."/>
            <person name="Grijseels S."/>
            <person name="Prigent S."/>
            <person name="Ji B."/>
            <person name="Dainat J."/>
            <person name="Nielsen K.F."/>
            <person name="Frisvad J.C."/>
            <person name="Workman M."/>
            <person name="Nielsen J."/>
        </authorList>
    </citation>
    <scope>NUCLEOTIDE SEQUENCE [LARGE SCALE GENOMIC DNA]</scope>
    <source>
        <strain evidence="3">IBT 31811</strain>
    </source>
</reference>
<feature type="region of interest" description="Disordered" evidence="1">
    <location>
        <begin position="275"/>
        <end position="294"/>
    </location>
</feature>
<sequence length="391" mass="44652">MAPPIPYSTPGNPADAQGDNLVSYLVRMYEVLNNPIFRHVSALSVHEDLHFKPRISKATDEKKRCFDYILNTEYPSLPPNLATRLRDLGIKFLLRTAQVCIREHNPDEAEKHTKDAINIAKSIPDEILTSRCQFWLGRVEFLRDNFDKAHTHFTAAQNSVMDDYCIEGEEVRLYMDITRHGISEESRARRLEDYKRACEAGVRYEPSNNDSISLYSRKRKRPIKTWKGILQNPERGIELPVILSEPLCGKISPIYDGLRPQAPKSTVDSLKATQGFDSASDLSPARPNTVSKSSNPIPSIEFVVNDDKIHEPYRFGIPVEASQIKKFTFGCVHIGVSKRSRPTNIFPRQPGEFVMSNRDWESIEKRARTEIVTMDYLRREMEGLAMVAEDI</sequence>
<accession>A0A1V6QMN9</accession>